<organism evidence="3 4">
    <name type="scientific">Alkalibacterium subtropicum</name>
    <dbReference type="NCBI Taxonomy" id="753702"/>
    <lineage>
        <taxon>Bacteria</taxon>
        <taxon>Bacillati</taxon>
        <taxon>Bacillota</taxon>
        <taxon>Bacilli</taxon>
        <taxon>Lactobacillales</taxon>
        <taxon>Carnobacteriaceae</taxon>
        <taxon>Alkalibacterium</taxon>
    </lineage>
</organism>
<evidence type="ECO:0000259" key="2">
    <source>
        <dbReference type="PROSITE" id="PS50887"/>
    </source>
</evidence>
<keyword evidence="1" id="KW-0472">Membrane</keyword>
<dbReference type="SUPFAM" id="SSF55073">
    <property type="entry name" value="Nucleotide cyclase"/>
    <property type="match status" value="1"/>
</dbReference>
<evidence type="ECO:0000313" key="3">
    <source>
        <dbReference type="EMBL" id="SFC23601.1"/>
    </source>
</evidence>
<keyword evidence="1" id="KW-0812">Transmembrane</keyword>
<feature type="transmembrane region" description="Helical" evidence="1">
    <location>
        <begin position="141"/>
        <end position="161"/>
    </location>
</feature>
<dbReference type="Gene3D" id="3.30.70.270">
    <property type="match status" value="1"/>
</dbReference>
<feature type="transmembrane region" description="Helical" evidence="1">
    <location>
        <begin position="238"/>
        <end position="260"/>
    </location>
</feature>
<dbReference type="InterPro" id="IPR043128">
    <property type="entry name" value="Rev_trsase/Diguanyl_cyclase"/>
</dbReference>
<dbReference type="SMART" id="SM00267">
    <property type="entry name" value="GGDEF"/>
    <property type="match status" value="1"/>
</dbReference>
<dbReference type="OrthoDB" id="9759601at2"/>
<dbReference type="EMBL" id="FOLT01000004">
    <property type="protein sequence ID" value="SFC23601.1"/>
    <property type="molecule type" value="Genomic_DNA"/>
</dbReference>
<feature type="transmembrane region" description="Helical" evidence="1">
    <location>
        <begin position="38"/>
        <end position="57"/>
    </location>
</feature>
<dbReference type="InterPro" id="IPR029787">
    <property type="entry name" value="Nucleotide_cyclase"/>
</dbReference>
<feature type="transmembrane region" description="Helical" evidence="1">
    <location>
        <begin position="7"/>
        <end position="26"/>
    </location>
</feature>
<protein>
    <submittedName>
        <fullName evidence="3">Diguanylate cyclase (GGDEF) domain-containing protein</fullName>
    </submittedName>
</protein>
<dbReference type="RefSeq" id="WP_091529327.1">
    <property type="nucleotide sequence ID" value="NZ_FOLT01000004.1"/>
</dbReference>
<dbReference type="InterPro" id="IPR052163">
    <property type="entry name" value="DGC-Regulatory_Protein"/>
</dbReference>
<dbReference type="Proteomes" id="UP000199612">
    <property type="component" value="Unassembled WGS sequence"/>
</dbReference>
<reference evidence="4" key="1">
    <citation type="submission" date="2016-10" db="EMBL/GenBank/DDBJ databases">
        <authorList>
            <person name="Varghese N."/>
            <person name="Submissions S."/>
        </authorList>
    </citation>
    <scope>NUCLEOTIDE SEQUENCE [LARGE SCALE GENOMIC DNA]</scope>
    <source>
        <strain evidence="4">DSM 23664</strain>
    </source>
</reference>
<feature type="transmembrane region" description="Helical" evidence="1">
    <location>
        <begin position="211"/>
        <end position="232"/>
    </location>
</feature>
<keyword evidence="4" id="KW-1185">Reference proteome</keyword>
<dbReference type="NCBIfam" id="TIGR00254">
    <property type="entry name" value="GGDEF"/>
    <property type="match status" value="1"/>
</dbReference>
<dbReference type="PROSITE" id="PS50887">
    <property type="entry name" value="GGDEF"/>
    <property type="match status" value="1"/>
</dbReference>
<accession>A0A1I1HIC7</accession>
<dbReference type="STRING" id="753702.SAMN04488102_10477"/>
<dbReference type="InterPro" id="IPR033425">
    <property type="entry name" value="MASE3"/>
</dbReference>
<feature type="transmembrane region" description="Helical" evidence="1">
    <location>
        <begin position="108"/>
        <end position="129"/>
    </location>
</feature>
<gene>
    <name evidence="3" type="ORF">SAMN04488102_10477</name>
</gene>
<feature type="transmembrane region" description="Helical" evidence="1">
    <location>
        <begin position="69"/>
        <end position="88"/>
    </location>
</feature>
<dbReference type="PANTHER" id="PTHR46663:SF2">
    <property type="entry name" value="GGDEF DOMAIN-CONTAINING PROTEIN"/>
    <property type="match status" value="1"/>
</dbReference>
<keyword evidence="1" id="KW-1133">Transmembrane helix</keyword>
<dbReference type="Pfam" id="PF00990">
    <property type="entry name" value="GGDEF"/>
    <property type="match status" value="1"/>
</dbReference>
<dbReference type="FunFam" id="3.30.70.270:FF:000001">
    <property type="entry name" value="Diguanylate cyclase domain protein"/>
    <property type="match status" value="1"/>
</dbReference>
<dbReference type="CDD" id="cd01949">
    <property type="entry name" value="GGDEF"/>
    <property type="match status" value="1"/>
</dbReference>
<sequence length="467" mass="53419">MLSNKKINVTAGLFIILPLVVYYYLVNNVSEMSMNIDLHFYYVIFSSAIALLVGFSAYKEYKKSRVTKIFFIAIGFLGVGVFYTFHALTTPDTAIAQRFNFPHIIDNINVFVLFGDLSRFWLALMLFVPDTLLEHNDRIRKYFNGYMLLFLLILLSGGSYYAVFNPEILPAFKHSDLRDTYFAILTKVITLIFIGINALKYYYSYKVKSNITILSFLIGLCLIMESTIMFMISTPWSSVWWLAHNLFLLSYIVMGFGLLYSYTGKEKYEYFDILGQIKKYAKLLEEKNTQLNTLVNYDALTGLSNRRHFMAALGDYIERAEKNHDSFALMFIDLDYFKTVNDRFGHQVGDELLKKVSEKISKSIHSKDMASRIGGDEFVVLLNKAQKGHIKHTAERILDKLTKPIVVNGNECHIGASIGISVYPVHGETVDELISKSDEAMYCIKKDGRNSYKIAENEKAETTFGGL</sequence>
<evidence type="ECO:0000313" key="4">
    <source>
        <dbReference type="Proteomes" id="UP000199612"/>
    </source>
</evidence>
<dbReference type="Pfam" id="PF17159">
    <property type="entry name" value="MASE3"/>
    <property type="match status" value="1"/>
</dbReference>
<evidence type="ECO:0000256" key="1">
    <source>
        <dbReference type="SAM" id="Phobius"/>
    </source>
</evidence>
<dbReference type="InterPro" id="IPR000160">
    <property type="entry name" value="GGDEF_dom"/>
</dbReference>
<dbReference type="PANTHER" id="PTHR46663">
    <property type="entry name" value="DIGUANYLATE CYCLASE DGCT-RELATED"/>
    <property type="match status" value="1"/>
</dbReference>
<proteinExistence type="predicted"/>
<feature type="domain" description="GGDEF" evidence="2">
    <location>
        <begin position="325"/>
        <end position="457"/>
    </location>
</feature>
<feature type="transmembrane region" description="Helical" evidence="1">
    <location>
        <begin position="181"/>
        <end position="199"/>
    </location>
</feature>
<dbReference type="AlphaFoldDB" id="A0A1I1HIC7"/>
<name>A0A1I1HIC7_9LACT</name>